<protein>
    <submittedName>
        <fullName evidence="1">Mariner Mos1 transposase</fullName>
    </submittedName>
</protein>
<dbReference type="Pfam" id="PF01359">
    <property type="entry name" value="Transposase_1"/>
    <property type="match status" value="1"/>
</dbReference>
<dbReference type="AlphaFoldDB" id="A0A4C1VNZ4"/>
<comment type="caution">
    <text evidence="1">The sequence shown here is derived from an EMBL/GenBank/DDBJ whole genome shotgun (WGS) entry which is preliminary data.</text>
</comment>
<dbReference type="STRING" id="151549.A0A4C1VNZ4"/>
<dbReference type="InterPro" id="IPR052709">
    <property type="entry name" value="Transposase-MT_Hybrid"/>
</dbReference>
<gene>
    <name evidence="1" type="ORF">EVAR_33698_1</name>
</gene>
<proteinExistence type="predicted"/>
<dbReference type="OrthoDB" id="10017160at2759"/>
<organism evidence="1 2">
    <name type="scientific">Eumeta variegata</name>
    <name type="common">Bagworm moth</name>
    <name type="synonym">Eumeta japonica</name>
    <dbReference type="NCBI Taxonomy" id="151549"/>
    <lineage>
        <taxon>Eukaryota</taxon>
        <taxon>Metazoa</taxon>
        <taxon>Ecdysozoa</taxon>
        <taxon>Arthropoda</taxon>
        <taxon>Hexapoda</taxon>
        <taxon>Insecta</taxon>
        <taxon>Pterygota</taxon>
        <taxon>Neoptera</taxon>
        <taxon>Endopterygota</taxon>
        <taxon>Lepidoptera</taxon>
        <taxon>Glossata</taxon>
        <taxon>Ditrysia</taxon>
        <taxon>Tineoidea</taxon>
        <taxon>Psychidae</taxon>
        <taxon>Oiketicinae</taxon>
        <taxon>Eumeta</taxon>
    </lineage>
</organism>
<dbReference type="Gene3D" id="3.30.420.10">
    <property type="entry name" value="Ribonuclease H-like superfamily/Ribonuclease H"/>
    <property type="match status" value="1"/>
</dbReference>
<dbReference type="InterPro" id="IPR036397">
    <property type="entry name" value="RNaseH_sf"/>
</dbReference>
<reference evidence="1 2" key="1">
    <citation type="journal article" date="2019" name="Commun. Biol.">
        <title>The bagworm genome reveals a unique fibroin gene that provides high tensile strength.</title>
        <authorList>
            <person name="Kono N."/>
            <person name="Nakamura H."/>
            <person name="Ohtoshi R."/>
            <person name="Tomita M."/>
            <person name="Numata K."/>
            <person name="Arakawa K."/>
        </authorList>
    </citation>
    <scope>NUCLEOTIDE SEQUENCE [LARGE SCALE GENOMIC DNA]</scope>
</reference>
<dbReference type="InterPro" id="IPR001888">
    <property type="entry name" value="Transposase_1"/>
</dbReference>
<name>A0A4C1VNZ4_EUMVA</name>
<dbReference type="EMBL" id="BGZK01000376">
    <property type="protein sequence ID" value="GBP40122.1"/>
    <property type="molecule type" value="Genomic_DNA"/>
</dbReference>
<dbReference type="PANTHER" id="PTHR46060:SF1">
    <property type="entry name" value="MARINER MOS1 TRANSPOSASE-LIKE PROTEIN"/>
    <property type="match status" value="1"/>
</dbReference>
<sequence length="110" mass="12961">MFKHNPKEFLRRFMTYDETWIHWYRSKIKKQLKQWTSPSEPAPKKAMTVLSVGKVMAIISWNSKGVIYSDFLKKSKTVTGLYNADLLGRFDAELQKRRPHLANKKSTLRS</sequence>
<dbReference type="PANTHER" id="PTHR46060">
    <property type="entry name" value="MARINER MOS1 TRANSPOSASE-LIKE PROTEIN"/>
    <property type="match status" value="1"/>
</dbReference>
<evidence type="ECO:0000313" key="2">
    <source>
        <dbReference type="Proteomes" id="UP000299102"/>
    </source>
</evidence>
<dbReference type="Proteomes" id="UP000299102">
    <property type="component" value="Unassembled WGS sequence"/>
</dbReference>
<dbReference type="GO" id="GO:0003676">
    <property type="term" value="F:nucleic acid binding"/>
    <property type="evidence" value="ECO:0007669"/>
    <property type="project" value="InterPro"/>
</dbReference>
<accession>A0A4C1VNZ4</accession>
<keyword evidence="2" id="KW-1185">Reference proteome</keyword>
<evidence type="ECO:0000313" key="1">
    <source>
        <dbReference type="EMBL" id="GBP40122.1"/>
    </source>
</evidence>